<evidence type="ECO:0000256" key="1">
    <source>
        <dbReference type="SAM" id="Phobius"/>
    </source>
</evidence>
<keyword evidence="1" id="KW-0812">Transmembrane</keyword>
<proteinExistence type="predicted"/>
<evidence type="ECO:0000313" key="3">
    <source>
        <dbReference type="Proteomes" id="UP000325787"/>
    </source>
</evidence>
<protein>
    <submittedName>
        <fullName evidence="2">Uncharacterized protein</fullName>
    </submittedName>
</protein>
<name>A0A5Q0HAM3_SACSY</name>
<keyword evidence="3" id="KW-1185">Reference proteome</keyword>
<dbReference type="EMBL" id="CP034550">
    <property type="protein sequence ID" value="QFZ22850.1"/>
    <property type="molecule type" value="Genomic_DNA"/>
</dbReference>
<dbReference type="Proteomes" id="UP000325787">
    <property type="component" value="Chromosome"/>
</dbReference>
<feature type="transmembrane region" description="Helical" evidence="1">
    <location>
        <begin position="67"/>
        <end position="87"/>
    </location>
</feature>
<sequence>MGTGAGGVNRRVVAAAAQLALLVVGIPVVYLVAFPFRPTAQSLLPPLGLLAALVVGGLLARRDRDPLTGAAASWLVFAAAVGAALAVG</sequence>
<dbReference type="RefSeq" id="WP_033431533.1">
    <property type="nucleotide sequence ID" value="NZ_CP034550.1"/>
</dbReference>
<feature type="transmembrane region" description="Helical" evidence="1">
    <location>
        <begin position="12"/>
        <end position="36"/>
    </location>
</feature>
<dbReference type="AlphaFoldDB" id="A0A5Q0HAM3"/>
<organism evidence="2 3">
    <name type="scientific">Saccharothrix syringae</name>
    <name type="common">Nocardiopsis syringae</name>
    <dbReference type="NCBI Taxonomy" id="103733"/>
    <lineage>
        <taxon>Bacteria</taxon>
        <taxon>Bacillati</taxon>
        <taxon>Actinomycetota</taxon>
        <taxon>Actinomycetes</taxon>
        <taxon>Pseudonocardiales</taxon>
        <taxon>Pseudonocardiaceae</taxon>
        <taxon>Saccharothrix</taxon>
    </lineage>
</organism>
<dbReference type="KEGG" id="ssyi:EKG83_40335"/>
<accession>A0A5Q0HAM3</accession>
<keyword evidence="1" id="KW-1133">Transmembrane helix</keyword>
<gene>
    <name evidence="2" type="ORF">EKG83_40335</name>
</gene>
<evidence type="ECO:0000313" key="2">
    <source>
        <dbReference type="EMBL" id="QFZ22850.1"/>
    </source>
</evidence>
<feature type="transmembrane region" description="Helical" evidence="1">
    <location>
        <begin position="42"/>
        <end position="60"/>
    </location>
</feature>
<reference evidence="3" key="1">
    <citation type="journal article" date="2021" name="Curr. Microbiol.">
        <title>Complete genome of nocamycin-producing strain Saccharothrix syringae NRRL B-16468 reveals the biosynthetic potential for secondary metabolites.</title>
        <authorList>
            <person name="Mo X."/>
            <person name="Yang S."/>
        </authorList>
    </citation>
    <scope>NUCLEOTIDE SEQUENCE [LARGE SCALE GENOMIC DNA]</scope>
    <source>
        <strain evidence="3">ATCC 51364 / DSM 43886 / JCM 6844 / KCTC 9398 / NBRC 14523 / NRRL B-16468 / INA 2240</strain>
    </source>
</reference>
<keyword evidence="1" id="KW-0472">Membrane</keyword>